<dbReference type="AlphaFoldDB" id="A0A0W0ZAL4"/>
<proteinExistence type="predicted"/>
<dbReference type="STRING" id="452.Lspi_0224"/>
<sequence>MKKIVFVVASILFVTGCSSHHGGNGDDQRYLKSRNGPGVVVPPPLTDSNISHFYDLPRQDKKAGENIAPPNGGQ</sequence>
<dbReference type="RefSeq" id="WP_058482165.1">
    <property type="nucleotide sequence ID" value="NZ_CAAAII010000009.1"/>
</dbReference>
<accession>A0A0W0ZAL4</accession>
<keyword evidence="3" id="KW-1185">Reference proteome</keyword>
<evidence type="ECO:0000256" key="1">
    <source>
        <dbReference type="SAM" id="MobiDB-lite"/>
    </source>
</evidence>
<evidence type="ECO:0000313" key="2">
    <source>
        <dbReference type="EMBL" id="KTD66161.1"/>
    </source>
</evidence>
<dbReference type="EMBL" id="LNYX01000002">
    <property type="protein sequence ID" value="KTD66161.1"/>
    <property type="molecule type" value="Genomic_DNA"/>
</dbReference>
<dbReference type="OrthoDB" id="5643663at2"/>
<gene>
    <name evidence="2" type="ORF">Lspi_0224</name>
</gene>
<reference evidence="2 3" key="1">
    <citation type="submission" date="2015-11" db="EMBL/GenBank/DDBJ databases">
        <title>Genomic analysis of 38 Legionella species identifies large and diverse effector repertoires.</title>
        <authorList>
            <person name="Burstein D."/>
            <person name="Amaro F."/>
            <person name="Zusman T."/>
            <person name="Lifshitz Z."/>
            <person name="Cohen O."/>
            <person name="Gilbert J.A."/>
            <person name="Pupko T."/>
            <person name="Shuman H.A."/>
            <person name="Segal G."/>
        </authorList>
    </citation>
    <scope>NUCLEOTIDE SEQUENCE [LARGE SCALE GENOMIC DNA]</scope>
    <source>
        <strain evidence="2 3">Mt.St.Helens-9</strain>
    </source>
</reference>
<evidence type="ECO:0008006" key="4">
    <source>
        <dbReference type="Google" id="ProtNLM"/>
    </source>
</evidence>
<evidence type="ECO:0000313" key="3">
    <source>
        <dbReference type="Proteomes" id="UP000054877"/>
    </source>
</evidence>
<organism evidence="2 3">
    <name type="scientific">Legionella spiritensis</name>
    <dbReference type="NCBI Taxonomy" id="452"/>
    <lineage>
        <taxon>Bacteria</taxon>
        <taxon>Pseudomonadati</taxon>
        <taxon>Pseudomonadota</taxon>
        <taxon>Gammaproteobacteria</taxon>
        <taxon>Legionellales</taxon>
        <taxon>Legionellaceae</taxon>
        <taxon>Legionella</taxon>
    </lineage>
</organism>
<dbReference type="PROSITE" id="PS51257">
    <property type="entry name" value="PROKAR_LIPOPROTEIN"/>
    <property type="match status" value="1"/>
</dbReference>
<protein>
    <recommendedName>
        <fullName evidence="4">Lipoprotein</fullName>
    </recommendedName>
</protein>
<feature type="region of interest" description="Disordered" evidence="1">
    <location>
        <begin position="20"/>
        <end position="52"/>
    </location>
</feature>
<name>A0A0W0ZAL4_LEGSP</name>
<dbReference type="PATRIC" id="fig|452.5.peg.245"/>
<comment type="caution">
    <text evidence="2">The sequence shown here is derived from an EMBL/GenBank/DDBJ whole genome shotgun (WGS) entry which is preliminary data.</text>
</comment>
<dbReference type="Proteomes" id="UP000054877">
    <property type="component" value="Unassembled WGS sequence"/>
</dbReference>